<dbReference type="InterPro" id="IPR029149">
    <property type="entry name" value="Creatin/AminoP/Spt16_N"/>
</dbReference>
<evidence type="ECO:0000256" key="3">
    <source>
        <dbReference type="RuleBase" id="RU000590"/>
    </source>
</evidence>
<comment type="similarity">
    <text evidence="3">Belongs to the peptidase M24B family.</text>
</comment>
<dbReference type="AlphaFoldDB" id="A0A916XAB3"/>
<keyword evidence="1 3" id="KW-0479">Metal-binding</keyword>
<dbReference type="Gene3D" id="3.40.350.10">
    <property type="entry name" value="Creatinase/prolidase N-terminal domain"/>
    <property type="match status" value="1"/>
</dbReference>
<dbReference type="Gene3D" id="3.90.230.10">
    <property type="entry name" value="Creatinase/methionine aminopeptidase superfamily"/>
    <property type="match status" value="1"/>
</dbReference>
<dbReference type="Proteomes" id="UP000641514">
    <property type="component" value="Unassembled WGS sequence"/>
</dbReference>
<dbReference type="Pfam" id="PF00557">
    <property type="entry name" value="Peptidase_M24"/>
    <property type="match status" value="1"/>
</dbReference>
<feature type="compositionally biased region" description="Polar residues" evidence="4">
    <location>
        <begin position="400"/>
        <end position="409"/>
    </location>
</feature>
<keyword evidence="8" id="KW-1185">Reference proteome</keyword>
<reference evidence="7" key="2">
    <citation type="submission" date="2020-09" db="EMBL/GenBank/DDBJ databases">
        <authorList>
            <person name="Sun Q."/>
            <person name="Zhou Y."/>
        </authorList>
    </citation>
    <scope>NUCLEOTIDE SEQUENCE</scope>
    <source>
        <strain evidence="7">CGMCC 1.15478</strain>
    </source>
</reference>
<dbReference type="Pfam" id="PF01321">
    <property type="entry name" value="Creatinase_N"/>
    <property type="match status" value="1"/>
</dbReference>
<proteinExistence type="inferred from homology"/>
<dbReference type="CDD" id="cd01092">
    <property type="entry name" value="APP-like"/>
    <property type="match status" value="1"/>
</dbReference>
<dbReference type="SUPFAM" id="SSF53092">
    <property type="entry name" value="Creatinase/prolidase N-terminal domain"/>
    <property type="match status" value="1"/>
</dbReference>
<evidence type="ECO:0000256" key="4">
    <source>
        <dbReference type="SAM" id="MobiDB-lite"/>
    </source>
</evidence>
<evidence type="ECO:0000256" key="1">
    <source>
        <dbReference type="ARBA" id="ARBA00022723"/>
    </source>
</evidence>
<dbReference type="GO" id="GO:0016787">
    <property type="term" value="F:hydrolase activity"/>
    <property type="evidence" value="ECO:0007669"/>
    <property type="project" value="UniProtKB-KW"/>
</dbReference>
<dbReference type="PANTHER" id="PTHR46112:SF8">
    <property type="entry name" value="CYTOPLASMIC PEPTIDASE PEPQ-RELATED"/>
    <property type="match status" value="1"/>
</dbReference>
<sequence length="409" mass="42985">MPESLTRARNAYRGVVENKSLATDPHSPGSIDVFARRRGQLRAEIEAQGADALLVTSTINVRYLTGFTGSHAALLVMSGAIGGDHDAILSTDGRYTTQVQQQAPNVHVEFARLGSVHLAQHAAAVGLRRVAFESHVTTVALFNKIAAVGENDSTTIEWIPTEGAVEQLRCVKDELEIRALSQACAVGDAALADVLAQGVLRPGVTERFVARALENLIYDHGGQAVAFETIVAAGAHSAIPHHRPTDSVIAPGDFVKIDFGAVVDGYHSDMTRTFVVGAPASDWQREIYEVVRRAQEAGCAAAVEGASTGSVDAAARAVIEGAGYGKFFVHSTGHGVGLEIHEAPSVAKNADSRLRCKTAITVEPGIYLPGRGGVRIEDTLVVSAASEGTASESGGPELLTKTSKQLTVV</sequence>
<evidence type="ECO:0000259" key="5">
    <source>
        <dbReference type="Pfam" id="PF00557"/>
    </source>
</evidence>
<gene>
    <name evidence="7" type="primary">pepQ</name>
    <name evidence="7" type="ORF">GCM10011410_09620</name>
</gene>
<comment type="caution">
    <text evidence="7">The sequence shown here is derived from an EMBL/GenBank/DDBJ whole genome shotgun (WGS) entry which is preliminary data.</text>
</comment>
<evidence type="ECO:0000313" key="8">
    <source>
        <dbReference type="Proteomes" id="UP000641514"/>
    </source>
</evidence>
<dbReference type="GO" id="GO:0046872">
    <property type="term" value="F:metal ion binding"/>
    <property type="evidence" value="ECO:0007669"/>
    <property type="project" value="UniProtKB-KW"/>
</dbReference>
<accession>A0A916XAB3</accession>
<dbReference type="InterPro" id="IPR050659">
    <property type="entry name" value="Peptidase_M24B"/>
</dbReference>
<dbReference type="InterPro" id="IPR000587">
    <property type="entry name" value="Creatinase_N"/>
</dbReference>
<dbReference type="InterPro" id="IPR000994">
    <property type="entry name" value="Pept_M24"/>
</dbReference>
<dbReference type="PANTHER" id="PTHR46112">
    <property type="entry name" value="AMINOPEPTIDASE"/>
    <property type="match status" value="1"/>
</dbReference>
<feature type="region of interest" description="Disordered" evidence="4">
    <location>
        <begin position="387"/>
        <end position="409"/>
    </location>
</feature>
<dbReference type="SUPFAM" id="SSF55920">
    <property type="entry name" value="Creatinase/aminopeptidase"/>
    <property type="match status" value="1"/>
</dbReference>
<feature type="domain" description="Creatinase N-terminal" evidence="6">
    <location>
        <begin position="37"/>
        <end position="171"/>
    </location>
</feature>
<evidence type="ECO:0000259" key="6">
    <source>
        <dbReference type="Pfam" id="PF01321"/>
    </source>
</evidence>
<feature type="domain" description="Peptidase M24" evidence="5">
    <location>
        <begin position="179"/>
        <end position="383"/>
    </location>
</feature>
<reference evidence="7" key="1">
    <citation type="journal article" date="2014" name="Int. J. Syst. Evol. Microbiol.">
        <title>Complete genome sequence of Corynebacterium casei LMG S-19264T (=DSM 44701T), isolated from a smear-ripened cheese.</title>
        <authorList>
            <consortium name="US DOE Joint Genome Institute (JGI-PGF)"/>
            <person name="Walter F."/>
            <person name="Albersmeier A."/>
            <person name="Kalinowski J."/>
            <person name="Ruckert C."/>
        </authorList>
    </citation>
    <scope>NUCLEOTIDE SEQUENCE</scope>
    <source>
        <strain evidence="7">CGMCC 1.15478</strain>
    </source>
</reference>
<evidence type="ECO:0000313" key="7">
    <source>
        <dbReference type="EMBL" id="GGC59254.1"/>
    </source>
</evidence>
<feature type="compositionally biased region" description="Low complexity" evidence="4">
    <location>
        <begin position="387"/>
        <end position="397"/>
    </location>
</feature>
<keyword evidence="2" id="KW-0378">Hydrolase</keyword>
<evidence type="ECO:0000256" key="2">
    <source>
        <dbReference type="ARBA" id="ARBA00022801"/>
    </source>
</evidence>
<protein>
    <submittedName>
        <fullName evidence="7">X-Pro dipeptidase</fullName>
    </submittedName>
</protein>
<dbReference type="InterPro" id="IPR036005">
    <property type="entry name" value="Creatinase/aminopeptidase-like"/>
</dbReference>
<dbReference type="PROSITE" id="PS00491">
    <property type="entry name" value="PROLINE_PEPTIDASE"/>
    <property type="match status" value="1"/>
</dbReference>
<name>A0A916XAB3_9ACTN</name>
<dbReference type="InterPro" id="IPR001131">
    <property type="entry name" value="Peptidase_M24B_aminopep-P_CS"/>
</dbReference>
<dbReference type="EMBL" id="BMJH01000001">
    <property type="protein sequence ID" value="GGC59254.1"/>
    <property type="molecule type" value="Genomic_DNA"/>
</dbReference>
<organism evidence="7 8">
    <name type="scientific">Hoyosella rhizosphaerae</name>
    <dbReference type="NCBI Taxonomy" id="1755582"/>
    <lineage>
        <taxon>Bacteria</taxon>
        <taxon>Bacillati</taxon>
        <taxon>Actinomycetota</taxon>
        <taxon>Actinomycetes</taxon>
        <taxon>Mycobacteriales</taxon>
        <taxon>Hoyosellaceae</taxon>
        <taxon>Hoyosella</taxon>
    </lineage>
</organism>